<evidence type="ECO:0000313" key="2">
    <source>
        <dbReference type="Proteomes" id="UP000594059"/>
    </source>
</evidence>
<evidence type="ECO:0000313" key="1">
    <source>
        <dbReference type="EMBL" id="QOW20098.1"/>
    </source>
</evidence>
<name>A0A7S6UGX7_9GAMM</name>
<organism evidence="1 2">
    <name type="scientific">Novilysobacter ciconiae</name>
    <dbReference type="NCBI Taxonomy" id="2781022"/>
    <lineage>
        <taxon>Bacteria</taxon>
        <taxon>Pseudomonadati</taxon>
        <taxon>Pseudomonadota</taxon>
        <taxon>Gammaproteobacteria</taxon>
        <taxon>Lysobacterales</taxon>
        <taxon>Lysobacteraceae</taxon>
        <taxon>Novilysobacter</taxon>
    </lineage>
</organism>
<dbReference type="RefSeq" id="WP_193986228.1">
    <property type="nucleotide sequence ID" value="NZ_CP063656.1"/>
</dbReference>
<dbReference type="EMBL" id="CP063656">
    <property type="protein sequence ID" value="QOW20098.1"/>
    <property type="molecule type" value="Genomic_DNA"/>
</dbReference>
<sequence length="105" mass="10924">MNELSLQPDLGIEHVADLRSSLATQFENAEPVVLTGDRVARVHTAGLQLLHAFVRDRALAGRITTITLPSAALIDAANVLALAEGLGLASQPAGFDGPENNGDSV</sequence>
<dbReference type="Proteomes" id="UP000594059">
    <property type="component" value="Chromosome"/>
</dbReference>
<accession>A0A7S6UGX7</accession>
<proteinExistence type="predicted"/>
<gene>
    <name evidence="1" type="ORF">INQ41_03380</name>
</gene>
<dbReference type="AlphaFoldDB" id="A0A7S6UGX7"/>
<keyword evidence="2" id="KW-1185">Reference proteome</keyword>
<dbReference type="KEGG" id="lcic:INQ41_03380"/>
<reference evidence="1 2" key="1">
    <citation type="submission" date="2020-10" db="EMBL/GenBank/DDBJ databases">
        <title>complete genome sequencing of Lysobacter sp. H21R20.</title>
        <authorList>
            <person name="Bae J.-W."/>
            <person name="Lee S.-Y."/>
        </authorList>
    </citation>
    <scope>NUCLEOTIDE SEQUENCE [LARGE SCALE GENOMIC DNA]</scope>
    <source>
        <strain evidence="1 2">H21R20</strain>
    </source>
</reference>
<protein>
    <submittedName>
        <fullName evidence="1">STAS domain-containing protein</fullName>
    </submittedName>
</protein>